<evidence type="ECO:0000256" key="5">
    <source>
        <dbReference type="ARBA" id="ARBA00023034"/>
    </source>
</evidence>
<evidence type="ECO:0000313" key="8">
    <source>
        <dbReference type="EMBL" id="JAG88396.1"/>
    </source>
</evidence>
<evidence type="ECO:0000259" key="7">
    <source>
        <dbReference type="Pfam" id="PF03016"/>
    </source>
</evidence>
<keyword evidence="4" id="KW-0735">Signal-anchor</keyword>
<evidence type="ECO:0000256" key="1">
    <source>
        <dbReference type="ARBA" id="ARBA00004323"/>
    </source>
</evidence>
<keyword evidence="5" id="KW-0333">Golgi apparatus</keyword>
<keyword evidence="6" id="KW-1133">Transmembrane helix</keyword>
<dbReference type="GO" id="GO:0009969">
    <property type="term" value="P:xyloglucan biosynthetic process"/>
    <property type="evidence" value="ECO:0007669"/>
    <property type="project" value="TreeGrafter"/>
</dbReference>
<evidence type="ECO:0000256" key="6">
    <source>
        <dbReference type="SAM" id="Phobius"/>
    </source>
</evidence>
<dbReference type="GO" id="GO:0008378">
    <property type="term" value="F:galactosyltransferase activity"/>
    <property type="evidence" value="ECO:0007669"/>
    <property type="project" value="TreeGrafter"/>
</dbReference>
<organism evidence="8">
    <name type="scientific">Wollemia nobilis</name>
    <dbReference type="NCBI Taxonomy" id="56998"/>
    <lineage>
        <taxon>Eukaryota</taxon>
        <taxon>Viridiplantae</taxon>
        <taxon>Streptophyta</taxon>
        <taxon>Embryophyta</taxon>
        <taxon>Tracheophyta</taxon>
        <taxon>Spermatophyta</taxon>
        <taxon>Pinopsida</taxon>
        <taxon>Pinidae</taxon>
        <taxon>Conifers II</taxon>
        <taxon>Araucariales</taxon>
        <taxon>Araucariaceae</taxon>
        <taxon>Wollemia</taxon>
    </lineage>
</organism>
<sequence length="477" mass="53870">MKFGLGQKRFKGAEVEFEHRGGWGRSLGMASFPTLPRYLLAGVLGLQLFILIILRGLPLPFPWLTPCPSDLTSNVETNSSNLVVAKNAINNAKDLGLGADTSDSGNAIDNASDLGDDRLDVGNGRFDLGSHNNASSDLGLESSVAVRKNNVSCDLGMVYVYRLPPVFNDDLLRDCDRLSPWKSFCPVILNSGYGDLISSDLLPAGQHGAWHKTDQFTGEIIFHKKLLEHPCVTDDPEKARAFYVPFYVGLAVGRYLWREYPAEVRDRDAKMALEWLQGQEPWRRNMGWDHFLMVGRITWDFRRSKDEDWGSSFLHMKEMQNTTRLLIERNPWDDKEMGVPYPTAFHPRSVEDVLRWQEHLRGVKRSQLFVFAGASRKFIPNDFRGILLDQCRKSRSCTSLNCSGQRCSNDTMVAVRLFKDSTFCLQPRGDSFTRRSIFDCLIAGSIPVFFLAQDCLLAVPVAPSIKCQQLLCFHFKA</sequence>
<dbReference type="EMBL" id="GCHU01008159">
    <property type="protein sequence ID" value="JAG88396.1"/>
    <property type="molecule type" value="Transcribed_RNA"/>
</dbReference>
<comment type="subcellular location">
    <subcellularLocation>
        <location evidence="1">Golgi apparatus membrane</location>
        <topology evidence="1">Single-pass type II membrane protein</topology>
    </subcellularLocation>
</comment>
<dbReference type="InterPro" id="IPR004263">
    <property type="entry name" value="Exostosin"/>
</dbReference>
<dbReference type="PANTHER" id="PTHR11062">
    <property type="entry name" value="EXOSTOSIN HEPARAN SULFATE GLYCOSYLTRANSFERASE -RELATED"/>
    <property type="match status" value="1"/>
</dbReference>
<dbReference type="AlphaFoldDB" id="A0A0C9RNK3"/>
<feature type="transmembrane region" description="Helical" evidence="6">
    <location>
        <begin position="38"/>
        <end position="57"/>
    </location>
</feature>
<keyword evidence="6" id="KW-0472">Membrane</keyword>
<proteinExistence type="inferred from homology"/>
<dbReference type="PANTHER" id="PTHR11062:SF214">
    <property type="entry name" value="XYLOGLUCAN GALACTOSYLTRANSFERASE XLT2"/>
    <property type="match status" value="1"/>
</dbReference>
<keyword evidence="6" id="KW-0812">Transmembrane</keyword>
<evidence type="ECO:0000256" key="4">
    <source>
        <dbReference type="ARBA" id="ARBA00022968"/>
    </source>
</evidence>
<keyword evidence="3" id="KW-0328">Glycosyltransferase</keyword>
<reference evidence="8" key="1">
    <citation type="submission" date="2015-02" db="EMBL/GenBank/DDBJ databases">
        <title>A transcriptome of Wollemia nobilis - a relic of Gondwana.</title>
        <authorList>
            <person name="Chia J.Y."/>
            <person name="Leong Y.S."/>
            <person name="Abdul Karim S."/>
            <person name="Wan Azmi N."/>
            <person name="Hercus R."/>
            <person name="Croft L."/>
        </authorList>
    </citation>
    <scope>NUCLEOTIDE SEQUENCE</scope>
    <source>
        <strain evidence="8">MaeBrown</strain>
        <tissue evidence="8">Leaf</tissue>
    </source>
</reference>
<feature type="domain" description="Exostosin GT47" evidence="7">
    <location>
        <begin position="157"/>
        <end position="453"/>
    </location>
</feature>
<accession>A0A0C9RNK3</accession>
<dbReference type="Pfam" id="PF03016">
    <property type="entry name" value="Exostosin_GT47"/>
    <property type="match status" value="1"/>
</dbReference>
<dbReference type="GO" id="GO:0000139">
    <property type="term" value="C:Golgi membrane"/>
    <property type="evidence" value="ECO:0007669"/>
    <property type="project" value="UniProtKB-SubCell"/>
</dbReference>
<evidence type="ECO:0000256" key="3">
    <source>
        <dbReference type="ARBA" id="ARBA00022676"/>
    </source>
</evidence>
<evidence type="ECO:0000256" key="2">
    <source>
        <dbReference type="ARBA" id="ARBA00010271"/>
    </source>
</evidence>
<dbReference type="InterPro" id="IPR040911">
    <property type="entry name" value="Exostosin_GT47"/>
</dbReference>
<name>A0A0C9RNK3_9CONI</name>
<comment type="similarity">
    <text evidence="2">Belongs to the glycosyltransferase 47 family.</text>
</comment>
<protein>
    <submittedName>
        <fullName evidence="8">TSA: Wollemia nobilis Ref_Wollemi_Transcript_8210_2097 transcribed RNA sequence</fullName>
    </submittedName>
</protein>
<keyword evidence="3" id="KW-0808">Transferase</keyword>